<accession>A0ABQ8NJA1</accession>
<dbReference type="InterPro" id="IPR053018">
    <property type="entry name" value="Elsinochrome_Biosynth-Asso"/>
</dbReference>
<dbReference type="Proteomes" id="UP001059893">
    <property type="component" value="Unassembled WGS sequence"/>
</dbReference>
<name>A0ABQ8NJA1_PYRGI</name>
<organism evidence="3 4">
    <name type="scientific">Pyricularia grisea</name>
    <name type="common">Crabgrass-specific blast fungus</name>
    <name type="synonym">Magnaporthe grisea</name>
    <dbReference type="NCBI Taxonomy" id="148305"/>
    <lineage>
        <taxon>Eukaryota</taxon>
        <taxon>Fungi</taxon>
        <taxon>Dikarya</taxon>
        <taxon>Ascomycota</taxon>
        <taxon>Pezizomycotina</taxon>
        <taxon>Sordariomycetes</taxon>
        <taxon>Sordariomycetidae</taxon>
        <taxon>Magnaporthales</taxon>
        <taxon>Pyriculariaceae</taxon>
        <taxon>Pyricularia</taxon>
    </lineage>
</organism>
<dbReference type="EMBL" id="JABSND010000110">
    <property type="protein sequence ID" value="KAI6297533.1"/>
    <property type="molecule type" value="Genomic_DNA"/>
</dbReference>
<dbReference type="PANTHER" id="PTHR37577">
    <property type="entry name" value="INTEGRAL MEMBRANE PROTEIN"/>
    <property type="match status" value="1"/>
</dbReference>
<proteinExistence type="predicted"/>
<feature type="transmembrane region" description="Helical" evidence="2">
    <location>
        <begin position="167"/>
        <end position="187"/>
    </location>
</feature>
<evidence type="ECO:0000256" key="2">
    <source>
        <dbReference type="SAM" id="Phobius"/>
    </source>
</evidence>
<feature type="transmembrane region" description="Helical" evidence="2">
    <location>
        <begin position="252"/>
        <end position="274"/>
    </location>
</feature>
<feature type="transmembrane region" description="Helical" evidence="2">
    <location>
        <begin position="199"/>
        <end position="220"/>
    </location>
</feature>
<reference evidence="3" key="1">
    <citation type="submission" date="2021-01" db="EMBL/GenBank/DDBJ databases">
        <title>Deciphering the adaptive evolutionary patterns associated with biogeogrpahic diversity in the finger millet blast pathogen Magnaporthe oryzae in Eastern Africa.</title>
        <authorList>
            <person name="Onyema G."/>
            <person name="Shittu T.A."/>
            <person name="Dodsworth S."/>
            <person name="Devilliers S."/>
            <person name="Muthumeenakshi S."/>
            <person name="Sreenivasaprasad S."/>
        </authorList>
    </citation>
    <scope>NUCLEOTIDE SEQUENCE</scope>
    <source>
        <strain evidence="3">D15/s37</strain>
    </source>
</reference>
<feature type="region of interest" description="Disordered" evidence="1">
    <location>
        <begin position="368"/>
        <end position="387"/>
    </location>
</feature>
<gene>
    <name evidence="3" type="ORF">MCOR33_006186</name>
</gene>
<dbReference type="PANTHER" id="PTHR37577:SF1">
    <property type="entry name" value="INTEGRAL MEMBRANE PROTEIN"/>
    <property type="match status" value="1"/>
</dbReference>
<feature type="transmembrane region" description="Helical" evidence="2">
    <location>
        <begin position="286"/>
        <end position="308"/>
    </location>
</feature>
<keyword evidence="2" id="KW-0472">Membrane</keyword>
<keyword evidence="2" id="KW-0812">Transmembrane</keyword>
<feature type="transmembrane region" description="Helical" evidence="2">
    <location>
        <begin position="88"/>
        <end position="113"/>
    </location>
</feature>
<keyword evidence="2" id="KW-1133">Transmembrane helix</keyword>
<keyword evidence="4" id="KW-1185">Reference proteome</keyword>
<protein>
    <submittedName>
        <fullName evidence="3">Uncharacterized protein</fullName>
    </submittedName>
</protein>
<comment type="caution">
    <text evidence="3">The sequence shown here is derived from an EMBL/GenBank/DDBJ whole genome shotgun (WGS) entry which is preliminary data.</text>
</comment>
<sequence>MFCDYAGTLIQTLYLRFSRPLNLRRVQTAICAWMTEPPTASTTLRFEPLASVVVYRFSETDINKLRVMFFEQANCTTVPENIASNAGISGIGVILSFVITALLAIGMSSSLILQEFIECRRKDAHCKPHTIRRKLLSSYSDQQILQGIGLQSVGLALTARLSPYHFFLIWMLSLLSMAVHNTTLLALVHDFRRDWLLRWLRQFLMFVNLILSSVYGAYILRRISHNIEPTLPIACVWDAGAPLAKSTPENPIASYIGTGAVIVGNIVVFALATWYLHSRGQRFYKIVQVVGSVFMAAVGIGAIVRVILISQAFGDPNVPMADSGEKEWSFGQLLSVLLLILPVISILEIYRGELNVAPPVDDRSYLDLRKSSSGVEEGNEMQSSSSK</sequence>
<evidence type="ECO:0000313" key="3">
    <source>
        <dbReference type="EMBL" id="KAI6297533.1"/>
    </source>
</evidence>
<evidence type="ECO:0000256" key="1">
    <source>
        <dbReference type="SAM" id="MobiDB-lite"/>
    </source>
</evidence>
<evidence type="ECO:0000313" key="4">
    <source>
        <dbReference type="Proteomes" id="UP001059893"/>
    </source>
</evidence>
<feature type="transmembrane region" description="Helical" evidence="2">
    <location>
        <begin position="328"/>
        <end position="347"/>
    </location>
</feature>